<dbReference type="PANTHER" id="PTHR34215">
    <property type="entry name" value="BLL0784 PROTEIN"/>
    <property type="match status" value="1"/>
</dbReference>
<dbReference type="PANTHER" id="PTHR34215:SF1">
    <property type="entry name" value="YLXR DOMAIN-CONTAINING PROTEIN"/>
    <property type="match status" value="1"/>
</dbReference>
<dbReference type="Gene3D" id="3.30.1230.10">
    <property type="entry name" value="YlxR-like"/>
    <property type="match status" value="1"/>
</dbReference>
<dbReference type="SUPFAM" id="SSF64376">
    <property type="entry name" value="YlxR-like"/>
    <property type="match status" value="1"/>
</dbReference>
<protein>
    <recommendedName>
        <fullName evidence="2">YlxR domain-containing protein</fullName>
    </recommendedName>
</protein>
<reference evidence="3 4" key="1">
    <citation type="submission" date="2020-08" db="EMBL/GenBank/DDBJ databases">
        <title>Genomic Encyclopedia of Type Strains, Phase IV (KMG-IV): sequencing the most valuable type-strain genomes for metagenomic binning, comparative biology and taxonomic classification.</title>
        <authorList>
            <person name="Goeker M."/>
        </authorList>
    </citation>
    <scope>NUCLEOTIDE SEQUENCE [LARGE SCALE GENOMIC DNA]</scope>
    <source>
        <strain evidence="3 4">DSM 28760</strain>
    </source>
</reference>
<evidence type="ECO:0000313" key="4">
    <source>
        <dbReference type="Proteomes" id="UP000537592"/>
    </source>
</evidence>
<feature type="domain" description="YlxR" evidence="2">
    <location>
        <begin position="1"/>
        <end position="62"/>
    </location>
</feature>
<accession>A0A7W6EFV5</accession>
<feature type="region of interest" description="Disordered" evidence="1">
    <location>
        <begin position="190"/>
        <end position="222"/>
    </location>
</feature>
<proteinExistence type="predicted"/>
<dbReference type="InterPro" id="IPR029064">
    <property type="entry name" value="Ribosomal_eL30-like_sf"/>
</dbReference>
<dbReference type="InterPro" id="IPR035931">
    <property type="entry name" value="YlxR-like_sf"/>
</dbReference>
<feature type="compositionally biased region" description="Polar residues" evidence="1">
    <location>
        <begin position="190"/>
        <end position="203"/>
    </location>
</feature>
<dbReference type="Proteomes" id="UP000537592">
    <property type="component" value="Unassembled WGS sequence"/>
</dbReference>
<dbReference type="Gene3D" id="3.30.1330.30">
    <property type="match status" value="1"/>
</dbReference>
<dbReference type="Pfam" id="PF04296">
    <property type="entry name" value="YlxR"/>
    <property type="match status" value="1"/>
</dbReference>
<dbReference type="AlphaFoldDB" id="A0A7W6EFV5"/>
<feature type="compositionally biased region" description="Basic and acidic residues" evidence="1">
    <location>
        <begin position="211"/>
        <end position="222"/>
    </location>
</feature>
<gene>
    <name evidence="3" type="ORF">FHS81_001174</name>
</gene>
<dbReference type="EMBL" id="JACICC010000002">
    <property type="protein sequence ID" value="MBB3809104.1"/>
    <property type="molecule type" value="Genomic_DNA"/>
</dbReference>
<evidence type="ECO:0000259" key="2">
    <source>
        <dbReference type="Pfam" id="PF04296"/>
    </source>
</evidence>
<dbReference type="InterPro" id="IPR007393">
    <property type="entry name" value="YlxR_dom"/>
</dbReference>
<evidence type="ECO:0000256" key="1">
    <source>
        <dbReference type="SAM" id="MobiDB-lite"/>
    </source>
</evidence>
<keyword evidence="4" id="KW-1185">Reference proteome</keyword>
<name>A0A7W6EFV5_9HYPH</name>
<evidence type="ECO:0000313" key="3">
    <source>
        <dbReference type="EMBL" id="MBB3809104.1"/>
    </source>
</evidence>
<dbReference type="InterPro" id="IPR037465">
    <property type="entry name" value="YlxR"/>
</dbReference>
<sequence length="222" mass="23718">MIRFVAGPDGALVPDIRARLPGRGVWVEATREAVSQAARRKIFSRGLKTGLSVSPSLADDVEALLLRDMLQALALANKAGAVVTGFGKVEDLLARRDGKISTAALLHASEAAQDGRRKLAQALNRGRQTLQDGHIPPPDTIPVIDWIAGEDLDLALGRIHVIHAALVAGTGSDGFMTRWRRLDRYRMADTSTPSTDVSATMASRTDGPSGEAHDDRAITGQE</sequence>
<organism evidence="3 4">
    <name type="scientific">Pseudochelatococcus contaminans</name>
    <dbReference type="NCBI Taxonomy" id="1538103"/>
    <lineage>
        <taxon>Bacteria</taxon>
        <taxon>Pseudomonadati</taxon>
        <taxon>Pseudomonadota</taxon>
        <taxon>Alphaproteobacteria</taxon>
        <taxon>Hyphomicrobiales</taxon>
        <taxon>Chelatococcaceae</taxon>
        <taxon>Pseudochelatococcus</taxon>
    </lineage>
</organism>
<comment type="caution">
    <text evidence="3">The sequence shown here is derived from an EMBL/GenBank/DDBJ whole genome shotgun (WGS) entry which is preliminary data.</text>
</comment>
<dbReference type="NCBIfam" id="NF006622">
    <property type="entry name" value="PRK09190.1"/>
    <property type="match status" value="1"/>
</dbReference>